<reference evidence="1 2" key="1">
    <citation type="submission" date="2017-03" db="EMBL/GenBank/DDBJ databases">
        <title>Paenibacillus larvae genome sequencing.</title>
        <authorList>
            <person name="Dingman D.W."/>
        </authorList>
    </citation>
    <scope>NUCLEOTIDE SEQUENCE [LARGE SCALE GENOMIC DNA]</scope>
    <source>
        <strain evidence="1 2">SAG 10367</strain>
    </source>
</reference>
<accession>A0A1V0UU28</accession>
<proteinExistence type="predicted"/>
<evidence type="ECO:0000313" key="2">
    <source>
        <dbReference type="Proteomes" id="UP000192727"/>
    </source>
</evidence>
<evidence type="ECO:0000313" key="1">
    <source>
        <dbReference type="EMBL" id="ARF68626.1"/>
    </source>
</evidence>
<dbReference type="Proteomes" id="UP000192727">
    <property type="component" value="Chromosome"/>
</dbReference>
<sequence>MNDPFGMYDAINPSSDHLKVYSNGKSFRADSSELNCILDEGISGHHQLSNSSTAISCLNSANLKISDKRNNLPNMLNIVNFEYIIDLTKGLWKKTL</sequence>
<dbReference type="AlphaFoldDB" id="A0A1V0UU28"/>
<name>A0A1V0UU28_9BACL</name>
<dbReference type="EMBL" id="CP020557">
    <property type="protein sequence ID" value="ARF68626.1"/>
    <property type="molecule type" value="Genomic_DNA"/>
</dbReference>
<organism evidence="1 2">
    <name type="scientific">Paenibacillus larvae subsp. pulvifaciens</name>
    <dbReference type="NCBI Taxonomy" id="1477"/>
    <lineage>
        <taxon>Bacteria</taxon>
        <taxon>Bacillati</taxon>
        <taxon>Bacillota</taxon>
        <taxon>Bacilli</taxon>
        <taxon>Bacillales</taxon>
        <taxon>Paenibacillaceae</taxon>
        <taxon>Paenibacillus</taxon>
    </lineage>
</organism>
<gene>
    <name evidence="1" type="ORF">B7C51_13670</name>
</gene>
<protein>
    <submittedName>
        <fullName evidence="1">Uncharacterized protein</fullName>
    </submittedName>
</protein>